<comment type="caution">
    <text evidence="16">Lacks conserved residue(s) required for the propagation of feature annotation.</text>
</comment>
<evidence type="ECO:0000256" key="9">
    <source>
        <dbReference type="ARBA" id="ARBA00022741"/>
    </source>
</evidence>
<feature type="binding site" evidence="16">
    <location>
        <position position="169"/>
    </location>
    <ligand>
        <name>substrate</name>
    </ligand>
</feature>
<comment type="subcellular location">
    <subcellularLocation>
        <location evidence="3 16">Cytoplasm</location>
    </subcellularLocation>
</comment>
<evidence type="ECO:0000256" key="7">
    <source>
        <dbReference type="ARBA" id="ARBA00022490"/>
    </source>
</evidence>
<comment type="catalytic activity">
    <reaction evidence="1 16">
        <text>(R)-pantothenate + ATP = (R)-4'-phosphopantothenate + ADP + H(+)</text>
        <dbReference type="Rhea" id="RHEA:16373"/>
        <dbReference type="ChEBI" id="CHEBI:10986"/>
        <dbReference type="ChEBI" id="CHEBI:15378"/>
        <dbReference type="ChEBI" id="CHEBI:29032"/>
        <dbReference type="ChEBI" id="CHEBI:30616"/>
        <dbReference type="ChEBI" id="CHEBI:456216"/>
        <dbReference type="EC" id="2.7.1.33"/>
    </reaction>
</comment>
<name>A0A1F4TQU3_UNCSA</name>
<evidence type="ECO:0000256" key="13">
    <source>
        <dbReference type="ARBA" id="ARBA00022993"/>
    </source>
</evidence>
<dbReference type="UniPathway" id="UPA00241">
    <property type="reaction ID" value="UER00352"/>
</dbReference>
<evidence type="ECO:0000256" key="6">
    <source>
        <dbReference type="ARBA" id="ARBA00012102"/>
    </source>
</evidence>
<dbReference type="SUPFAM" id="SSF53067">
    <property type="entry name" value="Actin-like ATPase domain"/>
    <property type="match status" value="2"/>
</dbReference>
<dbReference type="InterPro" id="IPR004619">
    <property type="entry name" value="Type_III_PanK"/>
</dbReference>
<evidence type="ECO:0000313" key="18">
    <source>
        <dbReference type="Proteomes" id="UP000177309"/>
    </source>
</evidence>
<dbReference type="GO" id="GO:0046872">
    <property type="term" value="F:metal ion binding"/>
    <property type="evidence" value="ECO:0007669"/>
    <property type="project" value="UniProtKB-KW"/>
</dbReference>
<evidence type="ECO:0000256" key="1">
    <source>
        <dbReference type="ARBA" id="ARBA00001206"/>
    </source>
</evidence>
<comment type="pathway">
    <text evidence="4 16">Cofactor biosynthesis; coenzyme A biosynthesis; CoA from (R)-pantothenate: step 1/5.</text>
</comment>
<evidence type="ECO:0000256" key="14">
    <source>
        <dbReference type="ARBA" id="ARBA00038036"/>
    </source>
</evidence>
<dbReference type="Proteomes" id="UP000177309">
    <property type="component" value="Unassembled WGS sequence"/>
</dbReference>
<evidence type="ECO:0000256" key="16">
    <source>
        <dbReference type="HAMAP-Rule" id="MF_01274"/>
    </source>
</evidence>
<comment type="function">
    <text evidence="16">Catalyzes the phosphorylation of pantothenate (Pan), the first step in CoA biosynthesis.</text>
</comment>
<comment type="cofactor">
    <cofactor evidence="2">
        <name>K(+)</name>
        <dbReference type="ChEBI" id="CHEBI:29103"/>
    </cofactor>
</comment>
<dbReference type="Gene3D" id="3.30.420.40">
    <property type="match status" value="2"/>
</dbReference>
<reference evidence="17 18" key="1">
    <citation type="journal article" date="2016" name="Nat. Commun.">
        <title>Thousands of microbial genomes shed light on interconnected biogeochemical processes in an aquifer system.</title>
        <authorList>
            <person name="Anantharaman K."/>
            <person name="Brown C.T."/>
            <person name="Hug L.A."/>
            <person name="Sharon I."/>
            <person name="Castelle C.J."/>
            <person name="Probst A.J."/>
            <person name="Thomas B.C."/>
            <person name="Singh A."/>
            <person name="Wilkins M.J."/>
            <person name="Karaoz U."/>
            <person name="Brodie E.L."/>
            <person name="Williams K.H."/>
            <person name="Hubbard S.S."/>
            <person name="Banfield J.F."/>
        </authorList>
    </citation>
    <scope>NUCLEOTIDE SEQUENCE [LARGE SCALE GENOMIC DNA]</scope>
</reference>
<gene>
    <name evidence="16" type="primary">coaX</name>
    <name evidence="17" type="ORF">A2462_05120</name>
</gene>
<dbReference type="GO" id="GO:0004594">
    <property type="term" value="F:pantothenate kinase activity"/>
    <property type="evidence" value="ECO:0007669"/>
    <property type="project" value="UniProtKB-UniRule"/>
</dbReference>
<keyword evidence="11 16" id="KW-0067">ATP-binding</keyword>
<dbReference type="HAMAP" id="MF_01274">
    <property type="entry name" value="Pantothen_kinase_3"/>
    <property type="match status" value="1"/>
</dbReference>
<keyword evidence="16" id="KW-0479">Metal-binding</keyword>
<sequence length="257" mass="28289">MLLTVDAGNTNIVFGLFKRKKLVSEWRYPTEDYRPPKIGKKIDSIVVASVVPSLNRQLKLVLKKKFGCQPFFVTAENIPGLIVSLKNKKEIGSDRVVDALAAYKLFGGPTIIIDFGTATTFDVVSAEGAYLGGVIAPGISLARDALYEQTEKLPKIEIEAPKRVIGNDTKSAMQSGLVYGYVAMVEGMVHRIKLQITNYKLQTNSNSKFQNSKQKIKVIATGGLAQLICKYTTVVDRIDDKLTLKGLRIIADYVEMG</sequence>
<comment type="cofactor">
    <cofactor evidence="16">
        <name>NH4(+)</name>
        <dbReference type="ChEBI" id="CHEBI:28938"/>
    </cofactor>
    <cofactor evidence="16">
        <name>K(+)</name>
        <dbReference type="ChEBI" id="CHEBI:29103"/>
    </cofactor>
    <text evidence="16">A monovalent cation. Ammonium or potassium.</text>
</comment>
<keyword evidence="8 16" id="KW-0808">Transferase</keyword>
<evidence type="ECO:0000256" key="2">
    <source>
        <dbReference type="ARBA" id="ARBA00001958"/>
    </source>
</evidence>
<comment type="caution">
    <text evidence="17">The sequence shown here is derived from an EMBL/GenBank/DDBJ whole genome shotgun (WGS) entry which is preliminary data.</text>
</comment>
<dbReference type="PANTHER" id="PTHR34265:SF1">
    <property type="entry name" value="TYPE III PANTOTHENATE KINASE"/>
    <property type="match status" value="1"/>
</dbReference>
<evidence type="ECO:0000256" key="11">
    <source>
        <dbReference type="ARBA" id="ARBA00022840"/>
    </source>
</evidence>
<comment type="subunit">
    <text evidence="5 16">Homodimer.</text>
</comment>
<keyword evidence="12 16" id="KW-0630">Potassium</keyword>
<feature type="binding site" evidence="16">
    <location>
        <position position="117"/>
    </location>
    <ligand>
        <name>ATP</name>
        <dbReference type="ChEBI" id="CHEBI:30616"/>
    </ligand>
</feature>
<evidence type="ECO:0000256" key="8">
    <source>
        <dbReference type="ARBA" id="ARBA00022679"/>
    </source>
</evidence>
<dbReference type="EC" id="2.7.1.33" evidence="6 16"/>
<organism evidence="17 18">
    <name type="scientific">candidate division WOR-1 bacterium RIFOXYC2_FULL_41_25</name>
    <dbReference type="NCBI Taxonomy" id="1802586"/>
    <lineage>
        <taxon>Bacteria</taxon>
        <taxon>Bacillati</taxon>
        <taxon>Saganbacteria</taxon>
    </lineage>
</organism>
<dbReference type="GO" id="GO:0005524">
    <property type="term" value="F:ATP binding"/>
    <property type="evidence" value="ECO:0007669"/>
    <property type="project" value="UniProtKB-UniRule"/>
</dbReference>
<dbReference type="CDD" id="cd24015">
    <property type="entry name" value="ASKHA_NBD_PanK-III"/>
    <property type="match status" value="1"/>
</dbReference>
<dbReference type="EMBL" id="MEUI01000011">
    <property type="protein sequence ID" value="OGC34959.1"/>
    <property type="molecule type" value="Genomic_DNA"/>
</dbReference>
<keyword evidence="10 16" id="KW-0418">Kinase</keyword>
<feature type="binding site" evidence="16">
    <location>
        <begin position="6"/>
        <end position="13"/>
    </location>
    <ligand>
        <name>ATP</name>
        <dbReference type="ChEBI" id="CHEBI:30616"/>
    </ligand>
</feature>
<dbReference type="NCBIfam" id="TIGR00671">
    <property type="entry name" value="baf"/>
    <property type="match status" value="1"/>
</dbReference>
<dbReference type="Pfam" id="PF03309">
    <property type="entry name" value="Pan_kinase"/>
    <property type="match status" value="1"/>
</dbReference>
<evidence type="ECO:0000256" key="3">
    <source>
        <dbReference type="ARBA" id="ARBA00004496"/>
    </source>
</evidence>
<evidence type="ECO:0000256" key="12">
    <source>
        <dbReference type="ARBA" id="ARBA00022958"/>
    </source>
</evidence>
<evidence type="ECO:0000313" key="17">
    <source>
        <dbReference type="EMBL" id="OGC34959.1"/>
    </source>
</evidence>
<keyword evidence="9 16" id="KW-0547">Nucleotide-binding</keyword>
<dbReference type="NCBIfam" id="NF009855">
    <property type="entry name" value="PRK13321.1"/>
    <property type="match status" value="1"/>
</dbReference>
<evidence type="ECO:0000256" key="10">
    <source>
        <dbReference type="ARBA" id="ARBA00022777"/>
    </source>
</evidence>
<evidence type="ECO:0000256" key="4">
    <source>
        <dbReference type="ARBA" id="ARBA00005225"/>
    </source>
</evidence>
<feature type="active site" description="Proton acceptor" evidence="16">
    <location>
        <position position="94"/>
    </location>
</feature>
<feature type="binding site" evidence="16">
    <location>
        <position position="114"/>
    </location>
    <ligand>
        <name>K(+)</name>
        <dbReference type="ChEBI" id="CHEBI:29103"/>
    </ligand>
</feature>
<dbReference type="InterPro" id="IPR043129">
    <property type="entry name" value="ATPase_NBD"/>
</dbReference>
<dbReference type="GO" id="GO:0015937">
    <property type="term" value="P:coenzyme A biosynthetic process"/>
    <property type="evidence" value="ECO:0007669"/>
    <property type="project" value="UniProtKB-UniRule"/>
</dbReference>
<feature type="binding site" evidence="16">
    <location>
        <begin position="92"/>
        <end position="95"/>
    </location>
    <ligand>
        <name>substrate</name>
    </ligand>
</feature>
<keyword evidence="13 16" id="KW-0173">Coenzyme A biosynthesis</keyword>
<dbReference type="GO" id="GO:0005737">
    <property type="term" value="C:cytoplasm"/>
    <property type="evidence" value="ECO:0007669"/>
    <property type="project" value="UniProtKB-SubCell"/>
</dbReference>
<dbReference type="PANTHER" id="PTHR34265">
    <property type="entry name" value="TYPE III PANTOTHENATE KINASE"/>
    <property type="match status" value="1"/>
</dbReference>
<proteinExistence type="inferred from homology"/>
<accession>A0A1F4TQU3</accession>
<evidence type="ECO:0000256" key="5">
    <source>
        <dbReference type="ARBA" id="ARBA00011738"/>
    </source>
</evidence>
<keyword evidence="7 16" id="KW-0963">Cytoplasm</keyword>
<dbReference type="AlphaFoldDB" id="A0A1F4TQU3"/>
<protein>
    <recommendedName>
        <fullName evidence="15 16">Type III pantothenate kinase</fullName>
        <ecNumber evidence="6 16">2.7.1.33</ecNumber>
    </recommendedName>
    <alternativeName>
        <fullName evidence="16">PanK-III</fullName>
    </alternativeName>
    <alternativeName>
        <fullName evidence="16">Pantothenic acid kinase</fullName>
    </alternativeName>
</protein>
<comment type="similarity">
    <text evidence="14 16">Belongs to the type III pantothenate kinase family.</text>
</comment>
<evidence type="ECO:0000256" key="15">
    <source>
        <dbReference type="ARBA" id="ARBA00040883"/>
    </source>
</evidence>